<dbReference type="PANTHER" id="PTHR30251">
    <property type="entry name" value="PILUS ASSEMBLY CHAPERONE"/>
    <property type="match status" value="1"/>
</dbReference>
<proteinExistence type="inferred from homology"/>
<dbReference type="Pfam" id="PF00345">
    <property type="entry name" value="PapD_N"/>
    <property type="match status" value="1"/>
</dbReference>
<sequence>MRRLWSPRRFFALMGGQKNVLRIIRTGGNLPEDRESLYWLDIKSIPSSNPDNKHNTLMLAVKAEFKLIYRPKALTQKPEEVADRLTWSRQGRTLTVKNPTPYYMNFATLSVGSQKVKAPRYVAPFGNAQYTLPAAASGPIVWSIINDFGGTGPEHKQTP</sequence>
<dbReference type="InterPro" id="IPR016148">
    <property type="entry name" value="Pili_assmbl_chaperone_C"/>
</dbReference>
<dbReference type="GO" id="GO:0071555">
    <property type="term" value="P:cell wall organization"/>
    <property type="evidence" value="ECO:0007669"/>
    <property type="project" value="InterPro"/>
</dbReference>
<dbReference type="InterPro" id="IPR016147">
    <property type="entry name" value="Pili_assmbl_chaperone_N"/>
</dbReference>
<dbReference type="GO" id="GO:0030288">
    <property type="term" value="C:outer membrane-bounded periplasmic space"/>
    <property type="evidence" value="ECO:0007669"/>
    <property type="project" value="InterPro"/>
</dbReference>
<keyword evidence="3" id="KW-0732">Signal</keyword>
<dbReference type="InterPro" id="IPR013783">
    <property type="entry name" value="Ig-like_fold"/>
</dbReference>
<protein>
    <submittedName>
        <fullName evidence="9">Fimbrial assembly chaperone</fullName>
    </submittedName>
</protein>
<organism evidence="9 10">
    <name type="scientific">Salmonella enterica subsp. enterica serovar Daytona</name>
    <dbReference type="NCBI Taxonomy" id="1962639"/>
    <lineage>
        <taxon>Bacteria</taxon>
        <taxon>Pseudomonadati</taxon>
        <taxon>Pseudomonadota</taxon>
        <taxon>Gammaproteobacteria</taxon>
        <taxon>Enterobacterales</taxon>
        <taxon>Enterobacteriaceae</taxon>
        <taxon>Salmonella</taxon>
    </lineage>
</organism>
<comment type="similarity">
    <text evidence="2">Belongs to the periplasmic pilus chaperone family.</text>
</comment>
<dbReference type="Pfam" id="PF02753">
    <property type="entry name" value="PapD_C"/>
    <property type="match status" value="1"/>
</dbReference>
<evidence type="ECO:0000256" key="5">
    <source>
        <dbReference type="ARBA" id="ARBA00023186"/>
    </source>
</evidence>
<evidence type="ECO:0000256" key="2">
    <source>
        <dbReference type="ARBA" id="ARBA00007399"/>
    </source>
</evidence>
<dbReference type="PRINTS" id="PR00969">
    <property type="entry name" value="CHAPERONPILI"/>
</dbReference>
<dbReference type="InterPro" id="IPR001829">
    <property type="entry name" value="Pili_assmbl_chaperone_bac"/>
</dbReference>
<dbReference type="Gene3D" id="2.60.40.10">
    <property type="entry name" value="Immunoglobulins"/>
    <property type="match status" value="2"/>
</dbReference>
<dbReference type="InterPro" id="IPR008962">
    <property type="entry name" value="PapD-like_sf"/>
</dbReference>
<dbReference type="SUPFAM" id="SSF49354">
    <property type="entry name" value="PapD-like"/>
    <property type="match status" value="1"/>
</dbReference>
<evidence type="ECO:0000259" key="7">
    <source>
        <dbReference type="Pfam" id="PF00345"/>
    </source>
</evidence>
<evidence type="ECO:0000259" key="8">
    <source>
        <dbReference type="Pfam" id="PF02753"/>
    </source>
</evidence>
<evidence type="ECO:0000313" key="9">
    <source>
        <dbReference type="EMBL" id="VDY45489.1"/>
    </source>
</evidence>
<dbReference type="AlphaFoldDB" id="A0A447JNA4"/>
<evidence type="ECO:0000256" key="1">
    <source>
        <dbReference type="ARBA" id="ARBA00004418"/>
    </source>
</evidence>
<dbReference type="PANTHER" id="PTHR30251:SF9">
    <property type="entry name" value="CHAPERONE PROTEIN CAF1M"/>
    <property type="match status" value="1"/>
</dbReference>
<dbReference type="EMBL" id="LR133909">
    <property type="protein sequence ID" value="VDY45489.1"/>
    <property type="molecule type" value="Genomic_DNA"/>
</dbReference>
<keyword evidence="5" id="KW-0143">Chaperone</keyword>
<reference evidence="9 10" key="1">
    <citation type="submission" date="2018-12" db="EMBL/GenBank/DDBJ databases">
        <authorList>
            <consortium name="Pathogen Informatics"/>
        </authorList>
    </citation>
    <scope>NUCLEOTIDE SEQUENCE [LARGE SCALE GENOMIC DNA]</scope>
    <source>
        <strain evidence="9 10">NCTC7102</strain>
    </source>
</reference>
<comment type="subcellular location">
    <subcellularLocation>
        <location evidence="1">Periplasm</location>
    </subcellularLocation>
</comment>
<feature type="domain" description="Pili assembly chaperone N-terminal" evidence="7">
    <location>
        <begin position="11"/>
        <end position="74"/>
    </location>
</feature>
<evidence type="ECO:0000256" key="4">
    <source>
        <dbReference type="ARBA" id="ARBA00022764"/>
    </source>
</evidence>
<evidence type="ECO:0000313" key="10">
    <source>
        <dbReference type="Proteomes" id="UP000281393"/>
    </source>
</evidence>
<keyword evidence="6" id="KW-0393">Immunoglobulin domain</keyword>
<evidence type="ECO:0000256" key="6">
    <source>
        <dbReference type="ARBA" id="ARBA00023319"/>
    </source>
</evidence>
<dbReference type="SUPFAM" id="SSF49584">
    <property type="entry name" value="Periplasmic chaperone C-domain"/>
    <property type="match status" value="1"/>
</dbReference>
<dbReference type="InterPro" id="IPR050643">
    <property type="entry name" value="Periplasmic_pilus_chap"/>
</dbReference>
<evidence type="ECO:0000256" key="3">
    <source>
        <dbReference type="ARBA" id="ARBA00022729"/>
    </source>
</evidence>
<dbReference type="InterPro" id="IPR036316">
    <property type="entry name" value="Pili_assmbl_chap_C_dom_sf"/>
</dbReference>
<gene>
    <name evidence="9" type="primary">fimC_2</name>
    <name evidence="9" type="ORF">NCTC7102_04935</name>
</gene>
<accession>A0A447JNA4</accession>
<name>A0A447JNA4_SALET</name>
<dbReference type="Proteomes" id="UP000281393">
    <property type="component" value="Chromosome"/>
</dbReference>
<feature type="domain" description="Pili assembly chaperone C-terminal" evidence="8">
    <location>
        <begin position="96"/>
        <end position="151"/>
    </location>
</feature>
<keyword evidence="4" id="KW-0574">Periplasm</keyword>